<evidence type="ECO:0000313" key="1">
    <source>
        <dbReference type="EMBL" id="SPF40070.1"/>
    </source>
</evidence>
<proteinExistence type="predicted"/>
<sequence length="163" mass="18560">MEEPLNNGYSADFEGRINLIEPDNHKGVEGKSDYDLAHKDIVMIKSIEKHLKLFDIFKIRNTQLIILILAGAKTLASEAGRFSIEEAQEYLSYMSKRSRDRVIRELQDKGWIVFDGFDYEVPGKVSTLASTTVKPLILLISLPVSKVYQIRGFIKLLSDFSFC</sequence>
<dbReference type="AlphaFoldDB" id="A0A2U3KKL1"/>
<organism evidence="1 2">
    <name type="scientific">Candidatus Desulfosporosinus infrequens</name>
    <dbReference type="NCBI Taxonomy" id="2043169"/>
    <lineage>
        <taxon>Bacteria</taxon>
        <taxon>Bacillati</taxon>
        <taxon>Bacillota</taxon>
        <taxon>Clostridia</taxon>
        <taxon>Eubacteriales</taxon>
        <taxon>Desulfitobacteriaceae</taxon>
        <taxon>Desulfosporosinus</taxon>
    </lineage>
</organism>
<evidence type="ECO:0000313" key="2">
    <source>
        <dbReference type="Proteomes" id="UP000238916"/>
    </source>
</evidence>
<protein>
    <submittedName>
        <fullName evidence="1">Uncharacterized protein</fullName>
    </submittedName>
</protein>
<accession>A0A2U3KKL1</accession>
<name>A0A2U3KKL1_9FIRM</name>
<reference evidence="2" key="1">
    <citation type="submission" date="2018-02" db="EMBL/GenBank/DDBJ databases">
        <authorList>
            <person name="Hausmann B."/>
        </authorList>
    </citation>
    <scope>NUCLEOTIDE SEQUENCE [LARGE SCALE GENOMIC DNA]</scope>
    <source>
        <strain evidence="2">Peat soil MAG SbF1</strain>
    </source>
</reference>
<dbReference type="Proteomes" id="UP000238916">
    <property type="component" value="Unassembled WGS sequence"/>
</dbReference>
<gene>
    <name evidence="1" type="ORF">SBF1_2170010</name>
</gene>
<dbReference type="EMBL" id="OMOF01000132">
    <property type="protein sequence ID" value="SPF40070.1"/>
    <property type="molecule type" value="Genomic_DNA"/>
</dbReference>